<dbReference type="Pfam" id="PF12340">
    <property type="entry name" value="DUF3638"/>
    <property type="match status" value="1"/>
</dbReference>
<proteinExistence type="predicted"/>
<keyword evidence="4" id="KW-0833">Ubl conjugation pathway</keyword>
<evidence type="ECO:0000256" key="3">
    <source>
        <dbReference type="ARBA" id="ARBA00022670"/>
    </source>
</evidence>
<dbReference type="InterPro" id="IPR022105">
    <property type="entry name" value="DUF3645"/>
</dbReference>
<evidence type="ECO:0000259" key="7">
    <source>
        <dbReference type="Pfam" id="PF12340"/>
    </source>
</evidence>
<gene>
    <name evidence="9" type="ORF">N7460_006970</name>
</gene>
<protein>
    <recommendedName>
        <fullName evidence="2">ubiquitinyl hydrolase 1</fullName>
        <ecNumber evidence="2">3.4.19.12</ecNumber>
    </recommendedName>
</protein>
<dbReference type="Pfam" id="PF12359">
    <property type="entry name" value="DUF3645"/>
    <property type="match status" value="1"/>
</dbReference>
<dbReference type="Proteomes" id="UP001219568">
    <property type="component" value="Unassembled WGS sequence"/>
</dbReference>
<dbReference type="GO" id="GO:0006508">
    <property type="term" value="P:proteolysis"/>
    <property type="evidence" value="ECO:0007669"/>
    <property type="project" value="UniProtKB-KW"/>
</dbReference>
<dbReference type="InterPro" id="IPR051346">
    <property type="entry name" value="OTU_Deubiquitinase"/>
</dbReference>
<reference evidence="9" key="1">
    <citation type="journal article" date="2023" name="IMA Fungus">
        <title>Comparative genomic study of the Penicillium genus elucidates a diverse pangenome and 15 lateral gene transfer events.</title>
        <authorList>
            <person name="Petersen C."/>
            <person name="Sorensen T."/>
            <person name="Nielsen M.R."/>
            <person name="Sondergaard T.E."/>
            <person name="Sorensen J.L."/>
            <person name="Fitzpatrick D.A."/>
            <person name="Frisvad J.C."/>
            <person name="Nielsen K.L."/>
        </authorList>
    </citation>
    <scope>NUCLEOTIDE SEQUENCE</scope>
    <source>
        <strain evidence="9">IBT 15450</strain>
    </source>
</reference>
<keyword evidence="10" id="KW-1185">Reference proteome</keyword>
<evidence type="ECO:0000256" key="4">
    <source>
        <dbReference type="ARBA" id="ARBA00022786"/>
    </source>
</evidence>
<keyword evidence="3" id="KW-0645">Protease</keyword>
<keyword evidence="5" id="KW-0378">Hydrolase</keyword>
<feature type="domain" description="DUF3638" evidence="7">
    <location>
        <begin position="50"/>
        <end position="273"/>
    </location>
</feature>
<organism evidence="9 10">
    <name type="scientific">Penicillium canescens</name>
    <dbReference type="NCBI Taxonomy" id="5083"/>
    <lineage>
        <taxon>Eukaryota</taxon>
        <taxon>Fungi</taxon>
        <taxon>Dikarya</taxon>
        <taxon>Ascomycota</taxon>
        <taxon>Pezizomycotina</taxon>
        <taxon>Eurotiomycetes</taxon>
        <taxon>Eurotiomycetidae</taxon>
        <taxon>Eurotiales</taxon>
        <taxon>Aspergillaceae</taxon>
        <taxon>Penicillium</taxon>
    </lineage>
</organism>
<evidence type="ECO:0000259" key="8">
    <source>
        <dbReference type="Pfam" id="PF12359"/>
    </source>
</evidence>
<dbReference type="PANTHER" id="PTHR13367:SF34">
    <property type="match status" value="1"/>
</dbReference>
<reference evidence="9" key="2">
    <citation type="submission" date="2023-01" db="EMBL/GenBank/DDBJ databases">
        <authorList>
            <person name="Petersen C."/>
        </authorList>
    </citation>
    <scope>NUCLEOTIDE SEQUENCE</scope>
    <source>
        <strain evidence="9">IBT 15450</strain>
    </source>
</reference>
<sequence>MILDCSALLGATCGSFSPGIFLYLYRGLKTRRCGVTERDELLKELQNPGHTNWDPFEFPETLLLEIENGILIRDVQENIAQQMRNFPSGKNGVMQLNMGEGKSSVVIPVVVTAHANGSTLARVLVAKPQSRQMFQMLVAKLGGLLGRRVYHMPISRSLKLGEAEADEIERMCIECMSLGGVLLVQPEHILSMKLMCLECFIVGKPNVGRSLLRILQFFQNSSRDIVDESDENFNVKFELIYTMGAERSVELSPQRWMVIQEVLHLVREYADRVKVRLPQSIQLNQHQRGRFPRIRLLDRDAEQALLTYIGTHICESGIGSLPISRQAKPMRDAVSTYIMKSDLTAHEIAAVEGDGATGFWGESTRSSLLLVRGLLAGGVLAFCLAQKRWRVNYGPDPNRDPPTRLCVPYRAKDSPSLRSEFSHPDVVILLTCLNYYYSGLQDDDIFLAFNHLLKSDQADAEYQVWVDDAPTLSPAYHQLVGVNLDDPHHCTDQIFPALRFSKATADYFLTHIVFPKEMKEFPDKLSASGWDIGEIKSCPTVGFSGTNDSRQTLPLSVRQLDLPEQNHTNALVLEYLLRQENSVACIPHPSDPCKSDAQTLLDLVLNLEPPAQVILDVGAQILELSNHDMAKAWLRRIPAGGRTQAIVFVNDRDDICVLDRNGRVESLQTSPFAQQMDACFVFLDEAHTRGIDLKLPVNYRAAVTLGPGITKDKPVQGMNSDIRYETTSRSDSIIACMRMRKLGNGQSVVFCIPNEVKFSILALRRKDGGSPIDVSDVLLWAIAETWSEIRRSIPLWAVQGNRFERQQELWQDSRQSESVEITSIQAQRFLEPECQTLERRYRPGYQERPLFYSSSDNNQNMNKIARRCRKFKGLDVLSSRLQEEQERELAPEIEIEPQVQRPPPATPAAHHVHPHITSFVATGDLASASEAYKPAFYTLRSTSAASFLDITEFPSGVLATTEFSTTIKIPTGSPLFADAFQRPVRWILTSNHRVPCDERTVMQMMIISPYEANCLMPEIRKSNAVSLRLYAPRHNRGCLPLDKLALYTVPEHANKSEAPDILRIELNLFAGQLYLDSYSEYKDLCEFLGVASFKTPAGLVVAADGFIQGGSQRIREVFSQSPLKFLKVLMSQIRKDCQDIGRTHMGHILDGRLLFPSDFVESARASVEGNLRTLEI</sequence>
<feature type="domain" description="DUF3645" evidence="8">
    <location>
        <begin position="396"/>
        <end position="431"/>
    </location>
</feature>
<keyword evidence="6" id="KW-0788">Thiol protease</keyword>
<evidence type="ECO:0000256" key="2">
    <source>
        <dbReference type="ARBA" id="ARBA00012759"/>
    </source>
</evidence>
<name>A0AAD6N8M1_PENCN</name>
<dbReference type="EC" id="3.4.19.12" evidence="2"/>
<dbReference type="EMBL" id="JAQJZL010000005">
    <property type="protein sequence ID" value="KAJ6041580.1"/>
    <property type="molecule type" value="Genomic_DNA"/>
</dbReference>
<dbReference type="AlphaFoldDB" id="A0AAD6N8M1"/>
<dbReference type="PANTHER" id="PTHR13367">
    <property type="entry name" value="UBIQUITIN THIOESTERASE"/>
    <property type="match status" value="1"/>
</dbReference>
<evidence type="ECO:0000313" key="9">
    <source>
        <dbReference type="EMBL" id="KAJ6041580.1"/>
    </source>
</evidence>
<evidence type="ECO:0000256" key="1">
    <source>
        <dbReference type="ARBA" id="ARBA00000707"/>
    </source>
</evidence>
<comment type="catalytic activity">
    <reaction evidence="1">
        <text>Thiol-dependent hydrolysis of ester, thioester, amide, peptide and isopeptide bonds formed by the C-terminal Gly of ubiquitin (a 76-residue protein attached to proteins as an intracellular targeting signal).</text>
        <dbReference type="EC" id="3.4.19.12"/>
    </reaction>
</comment>
<accession>A0AAD6N8M1</accession>
<comment type="caution">
    <text evidence="9">The sequence shown here is derived from an EMBL/GenBank/DDBJ whole genome shotgun (WGS) entry which is preliminary data.</text>
</comment>
<dbReference type="InterPro" id="IPR022099">
    <property type="entry name" value="DUF3638"/>
</dbReference>
<evidence type="ECO:0000313" key="10">
    <source>
        <dbReference type="Proteomes" id="UP001219568"/>
    </source>
</evidence>
<evidence type="ECO:0000256" key="6">
    <source>
        <dbReference type="ARBA" id="ARBA00022807"/>
    </source>
</evidence>
<dbReference type="GO" id="GO:0004843">
    <property type="term" value="F:cysteine-type deubiquitinase activity"/>
    <property type="evidence" value="ECO:0007669"/>
    <property type="project" value="UniProtKB-EC"/>
</dbReference>
<evidence type="ECO:0000256" key="5">
    <source>
        <dbReference type="ARBA" id="ARBA00022801"/>
    </source>
</evidence>